<dbReference type="InterPro" id="IPR008972">
    <property type="entry name" value="Cupredoxin"/>
</dbReference>
<evidence type="ECO:0000256" key="2">
    <source>
        <dbReference type="SAM" id="Phobius"/>
    </source>
</evidence>
<keyword evidence="2" id="KW-0812">Transmembrane</keyword>
<evidence type="ECO:0000256" key="1">
    <source>
        <dbReference type="SAM" id="MobiDB-lite"/>
    </source>
</evidence>
<feature type="transmembrane region" description="Helical" evidence="2">
    <location>
        <begin position="234"/>
        <end position="259"/>
    </location>
</feature>
<feature type="compositionally biased region" description="Low complexity" evidence="1">
    <location>
        <begin position="374"/>
        <end position="392"/>
    </location>
</feature>
<feature type="chain" id="PRO_5045877366" description="Extracellular serine-rich protein" evidence="3">
    <location>
        <begin position="20"/>
        <end position="428"/>
    </location>
</feature>
<dbReference type="InterPro" id="IPR052953">
    <property type="entry name" value="Ser-rich/MCO-related"/>
</dbReference>
<accession>A0ABR4EQ63</accession>
<name>A0ABR4EQ63_9PEZI</name>
<keyword evidence="5" id="KW-1185">Reference proteome</keyword>
<feature type="compositionally biased region" description="Polar residues" evidence="1">
    <location>
        <begin position="296"/>
        <end position="327"/>
    </location>
</feature>
<organism evidence="4 5">
    <name type="scientific">Diaporthe vaccinii</name>
    <dbReference type="NCBI Taxonomy" id="105482"/>
    <lineage>
        <taxon>Eukaryota</taxon>
        <taxon>Fungi</taxon>
        <taxon>Dikarya</taxon>
        <taxon>Ascomycota</taxon>
        <taxon>Pezizomycotina</taxon>
        <taxon>Sordariomycetes</taxon>
        <taxon>Sordariomycetidae</taxon>
        <taxon>Diaporthales</taxon>
        <taxon>Diaporthaceae</taxon>
        <taxon>Diaporthe</taxon>
        <taxon>Diaporthe eres species complex</taxon>
    </lineage>
</organism>
<comment type="caution">
    <text evidence="4">The sequence shown here is derived from an EMBL/GenBank/DDBJ whole genome shotgun (WGS) entry which is preliminary data.</text>
</comment>
<evidence type="ECO:0008006" key="6">
    <source>
        <dbReference type="Google" id="ProtNLM"/>
    </source>
</evidence>
<feature type="region of interest" description="Disordered" evidence="1">
    <location>
        <begin position="274"/>
        <end position="428"/>
    </location>
</feature>
<dbReference type="PANTHER" id="PTHR34883">
    <property type="entry name" value="SERINE-RICH PROTEIN, PUTATIVE-RELATED-RELATED"/>
    <property type="match status" value="1"/>
</dbReference>
<feature type="compositionally biased region" description="Polar residues" evidence="1">
    <location>
        <begin position="398"/>
        <end position="414"/>
    </location>
</feature>
<evidence type="ECO:0000313" key="5">
    <source>
        <dbReference type="Proteomes" id="UP001600888"/>
    </source>
</evidence>
<dbReference type="Proteomes" id="UP001600888">
    <property type="component" value="Unassembled WGS sequence"/>
</dbReference>
<dbReference type="SUPFAM" id="SSF49503">
    <property type="entry name" value="Cupredoxins"/>
    <property type="match status" value="1"/>
</dbReference>
<gene>
    <name evidence="4" type="ORF">FJTKL_08936</name>
</gene>
<reference evidence="4 5" key="1">
    <citation type="submission" date="2024-03" db="EMBL/GenBank/DDBJ databases">
        <title>A high-quality draft genome sequence of Diaporthe vaccinii, a causative agent of upright dieback and viscid rot disease in cranberry plants.</title>
        <authorList>
            <person name="Sarrasin M."/>
            <person name="Lang B.F."/>
            <person name="Burger G."/>
        </authorList>
    </citation>
    <scope>NUCLEOTIDE SEQUENCE [LARGE SCALE GENOMIC DNA]</scope>
    <source>
        <strain evidence="4 5">IS7</strain>
    </source>
</reference>
<feature type="region of interest" description="Disordered" evidence="1">
    <location>
        <begin position="194"/>
        <end position="233"/>
    </location>
</feature>
<keyword evidence="2" id="KW-0472">Membrane</keyword>
<feature type="signal peptide" evidence="3">
    <location>
        <begin position="1"/>
        <end position="19"/>
    </location>
</feature>
<keyword evidence="2" id="KW-1133">Transmembrane helix</keyword>
<dbReference type="EMBL" id="JBAWTH010000036">
    <property type="protein sequence ID" value="KAL2284586.1"/>
    <property type="molecule type" value="Genomic_DNA"/>
</dbReference>
<protein>
    <recommendedName>
        <fullName evidence="6">Extracellular serine-rich protein</fullName>
    </recommendedName>
</protein>
<evidence type="ECO:0000313" key="4">
    <source>
        <dbReference type="EMBL" id="KAL2284586.1"/>
    </source>
</evidence>
<sequence length="428" mass="45088">MMFSKIFAGLTAFATVVSAQSTEDSDSATSSTPASRTASATSSSTSAANTIDVSVGAEGYKFTPQVTNASVGDIIRKNRRMYTPAYGLSLTRCLRTGFRFYPTGHSVVRAEYKYPCIPYEYTGANKIGFFSGFENVATITNDGPTFEVRVNDTAPIWFYCAAPGSCIDNWMIGVINPNDTQTLDVQLAYTKNTTTQMVPGDPLPSETAAGTSGATPTSSSSSGSGSHSHSSPPLSAGAIAGISIGGAVVLLIAATLLYLCGRRGGLDKAYNRQSRHAMAPPPMNEVKYNPGAKSPGQETFATTAYSVTPSNDPYQQHQGHNMSQSVPPYSVHNGSPPPMSVHSQNSYQHFAGPQGMGTPYTQGSDNGGGLFNVPQRHGTPGPQQQQQNPQTPLVELPTSPSATQGYAATRTFSWATGGEGTNRSSRPS</sequence>
<dbReference type="PANTHER" id="PTHR34883:SF19">
    <property type="entry name" value="EXTRACELLULAR SERINE-RICH PROTEIN"/>
    <property type="match status" value="1"/>
</dbReference>
<evidence type="ECO:0000256" key="3">
    <source>
        <dbReference type="SAM" id="SignalP"/>
    </source>
</evidence>
<keyword evidence="3" id="KW-0732">Signal</keyword>
<proteinExistence type="predicted"/>
<feature type="compositionally biased region" description="Low complexity" evidence="1">
    <location>
        <begin position="204"/>
        <end position="233"/>
    </location>
</feature>
<dbReference type="Gene3D" id="2.60.40.420">
    <property type="entry name" value="Cupredoxins - blue copper proteins"/>
    <property type="match status" value="1"/>
</dbReference>